<gene>
    <name evidence="2" type="ORF">HDA35_000286</name>
</gene>
<name>A0ABX2RD76_9ACTN</name>
<dbReference type="EMBL" id="JACCCQ010000001">
    <property type="protein sequence ID" value="NYF54455.1"/>
    <property type="molecule type" value="Genomic_DNA"/>
</dbReference>
<proteinExistence type="predicted"/>
<evidence type="ECO:0000313" key="3">
    <source>
        <dbReference type="Proteomes" id="UP000631553"/>
    </source>
</evidence>
<keyword evidence="3" id="KW-1185">Reference proteome</keyword>
<keyword evidence="1" id="KW-1133">Transmembrane helix</keyword>
<dbReference type="RefSeq" id="WP_179801181.1">
    <property type="nucleotide sequence ID" value="NZ_JACCCQ010000001.1"/>
</dbReference>
<accession>A0ABX2RD76</accession>
<evidence type="ECO:0000256" key="1">
    <source>
        <dbReference type="SAM" id="Phobius"/>
    </source>
</evidence>
<keyword evidence="1" id="KW-0812">Transmembrane</keyword>
<feature type="transmembrane region" description="Helical" evidence="1">
    <location>
        <begin position="19"/>
        <end position="36"/>
    </location>
</feature>
<organism evidence="2 3">
    <name type="scientific">Micromonospora purpureochromogenes</name>
    <dbReference type="NCBI Taxonomy" id="47872"/>
    <lineage>
        <taxon>Bacteria</taxon>
        <taxon>Bacillati</taxon>
        <taxon>Actinomycetota</taxon>
        <taxon>Actinomycetes</taxon>
        <taxon>Micromonosporales</taxon>
        <taxon>Micromonosporaceae</taxon>
        <taxon>Micromonospora</taxon>
    </lineage>
</organism>
<evidence type="ECO:0000313" key="2">
    <source>
        <dbReference type="EMBL" id="NYF54455.1"/>
    </source>
</evidence>
<comment type="caution">
    <text evidence="2">The sequence shown here is derived from an EMBL/GenBank/DDBJ whole genome shotgun (WGS) entry which is preliminary data.</text>
</comment>
<reference evidence="2 3" key="1">
    <citation type="submission" date="2020-07" db="EMBL/GenBank/DDBJ databases">
        <title>Sequencing the genomes of 1000 actinobacteria strains.</title>
        <authorList>
            <person name="Klenk H.-P."/>
        </authorList>
    </citation>
    <scope>NUCLEOTIDE SEQUENCE [LARGE SCALE GENOMIC DNA]</scope>
    <source>
        <strain evidence="2 3">DSM 43814</strain>
    </source>
</reference>
<sequence length="242" mass="25749">MGYDEGSWHDLESDTSDTFALRAVVFAATSALIVALEPSGAGMAAAAVSGMVVIPNVVDPEPWWNSSSTWGDLKNLYDKMHTDLRGQALNVEAYWEDSAAEQFRAFVDGKLLEALDRLKATCELLDSYCTQMSAGVIATFSAFLAGTLTAIVAAFAANAAGPVSPAAKIAVFGTWAPFVLTVIGLLVQMVLTVWLASKTLSDAQDELANMLADASGRIDTSSLRLPEPLQIAIGDPGEWKMR</sequence>
<keyword evidence="1" id="KW-0472">Membrane</keyword>
<dbReference type="Proteomes" id="UP000631553">
    <property type="component" value="Unassembled WGS sequence"/>
</dbReference>
<protein>
    <submittedName>
        <fullName evidence="2">Uncharacterized protein</fullName>
    </submittedName>
</protein>
<feature type="transmembrane region" description="Helical" evidence="1">
    <location>
        <begin position="134"/>
        <end position="157"/>
    </location>
</feature>
<feature type="transmembrane region" description="Helical" evidence="1">
    <location>
        <begin position="169"/>
        <end position="196"/>
    </location>
</feature>